<evidence type="ECO:0000256" key="1">
    <source>
        <dbReference type="ARBA" id="ARBA00023015"/>
    </source>
</evidence>
<dbReference type="Gene3D" id="3.40.50.2300">
    <property type="match status" value="2"/>
</dbReference>
<keyword evidence="1" id="KW-0805">Transcription regulation</keyword>
<feature type="domain" description="HTH araC/xylS-type" evidence="4">
    <location>
        <begin position="301"/>
        <end position="400"/>
    </location>
</feature>
<evidence type="ECO:0000313" key="5">
    <source>
        <dbReference type="EMBL" id="SVA25784.1"/>
    </source>
</evidence>
<keyword evidence="2" id="KW-0238">DNA-binding</keyword>
<sequence>MAKAVTSSSNGDIPGKDKMPVVGIRVPSWASFTRPIFHGIVEFIRNREQWHIQTLVDSTNEMAPMVIDENWTGDGLILFRHSSDEAAAFKRRGIPVVNLSTECREKGFPTVIPDNAEIGRMAAQHLLTLGLRHFSYWGDPSRAYSLERGQAFERRITEAGFDCINIQFEPDTLPWEGRWVNVRKHIIRELRRLPKPIGIFAKDDMLGSNIIRICNEHGILVPGEVSVIGTNADEVFCQICTPPLSSVAYPGERVGYQAASLLSRMMRGTKIDDDYVLPIPIHELVARESTNTLAVNDPVVAEAVNYIRSQAPVYPIRVSEIVSRSPLSHSGFNKNFLKQMGHTPKEEIKRVRLARLQTLLKNTGNKISQVASEMSFESPEELTRFFKRETGFAPKEYRKHYHLAPH</sequence>
<keyword evidence="3" id="KW-0804">Transcription</keyword>
<dbReference type="AlphaFoldDB" id="A0A381UCV4"/>
<name>A0A381UCV4_9ZZZZ</name>
<dbReference type="CDD" id="cd01543">
    <property type="entry name" value="PBP1_XylR"/>
    <property type="match status" value="1"/>
</dbReference>
<gene>
    <name evidence="5" type="ORF">METZ01_LOCUS78638</name>
</gene>
<dbReference type="Gene3D" id="1.10.10.60">
    <property type="entry name" value="Homeodomain-like"/>
    <property type="match status" value="1"/>
</dbReference>
<dbReference type="InterPro" id="IPR009057">
    <property type="entry name" value="Homeodomain-like_sf"/>
</dbReference>
<evidence type="ECO:0000256" key="2">
    <source>
        <dbReference type="ARBA" id="ARBA00023125"/>
    </source>
</evidence>
<dbReference type="SUPFAM" id="SSF53822">
    <property type="entry name" value="Periplasmic binding protein-like I"/>
    <property type="match status" value="1"/>
</dbReference>
<accession>A0A381UCV4</accession>
<organism evidence="5">
    <name type="scientific">marine metagenome</name>
    <dbReference type="NCBI Taxonomy" id="408172"/>
    <lineage>
        <taxon>unclassified sequences</taxon>
        <taxon>metagenomes</taxon>
        <taxon>ecological metagenomes</taxon>
    </lineage>
</organism>
<dbReference type="PROSITE" id="PS01124">
    <property type="entry name" value="HTH_ARAC_FAMILY_2"/>
    <property type="match status" value="1"/>
</dbReference>
<dbReference type="InterPro" id="IPR046335">
    <property type="entry name" value="LacI/GalR-like_sensor"/>
</dbReference>
<dbReference type="Pfam" id="PF12833">
    <property type="entry name" value="HTH_18"/>
    <property type="match status" value="1"/>
</dbReference>
<reference evidence="5" key="1">
    <citation type="submission" date="2018-05" db="EMBL/GenBank/DDBJ databases">
        <authorList>
            <person name="Lanie J.A."/>
            <person name="Ng W.-L."/>
            <person name="Kazmierczak K.M."/>
            <person name="Andrzejewski T.M."/>
            <person name="Davidsen T.M."/>
            <person name="Wayne K.J."/>
            <person name="Tettelin H."/>
            <person name="Glass J.I."/>
            <person name="Rusch D."/>
            <person name="Podicherti R."/>
            <person name="Tsui H.-C.T."/>
            <person name="Winkler M.E."/>
        </authorList>
    </citation>
    <scope>NUCLEOTIDE SEQUENCE</scope>
</reference>
<dbReference type="GO" id="GO:0000976">
    <property type="term" value="F:transcription cis-regulatory region binding"/>
    <property type="evidence" value="ECO:0007669"/>
    <property type="project" value="TreeGrafter"/>
</dbReference>
<proteinExistence type="predicted"/>
<protein>
    <recommendedName>
        <fullName evidence="4">HTH araC/xylS-type domain-containing protein</fullName>
    </recommendedName>
</protein>
<dbReference type="EMBL" id="UINC01006150">
    <property type="protein sequence ID" value="SVA25784.1"/>
    <property type="molecule type" value="Genomic_DNA"/>
</dbReference>
<dbReference type="GO" id="GO:0003700">
    <property type="term" value="F:DNA-binding transcription factor activity"/>
    <property type="evidence" value="ECO:0007669"/>
    <property type="project" value="InterPro"/>
</dbReference>
<dbReference type="PANTHER" id="PTHR30146">
    <property type="entry name" value="LACI-RELATED TRANSCRIPTIONAL REPRESSOR"/>
    <property type="match status" value="1"/>
</dbReference>
<dbReference type="InterPro" id="IPR018060">
    <property type="entry name" value="HTH_AraC"/>
</dbReference>
<dbReference type="InterPro" id="IPR028082">
    <property type="entry name" value="Peripla_BP_I"/>
</dbReference>
<dbReference type="PANTHER" id="PTHR30146:SF24">
    <property type="entry name" value="XYLOSE OPERON REGULATORY PROTEIN"/>
    <property type="match status" value="1"/>
</dbReference>
<evidence type="ECO:0000259" key="4">
    <source>
        <dbReference type="PROSITE" id="PS01124"/>
    </source>
</evidence>
<evidence type="ECO:0000256" key="3">
    <source>
        <dbReference type="ARBA" id="ARBA00023163"/>
    </source>
</evidence>
<dbReference type="SUPFAM" id="SSF46689">
    <property type="entry name" value="Homeodomain-like"/>
    <property type="match status" value="1"/>
</dbReference>
<dbReference type="Pfam" id="PF13377">
    <property type="entry name" value="Peripla_BP_3"/>
    <property type="match status" value="1"/>
</dbReference>
<dbReference type="SMART" id="SM00342">
    <property type="entry name" value="HTH_ARAC"/>
    <property type="match status" value="1"/>
</dbReference>